<proteinExistence type="predicted"/>
<evidence type="ECO:0000313" key="2">
    <source>
        <dbReference type="Proteomes" id="UP000217790"/>
    </source>
</evidence>
<evidence type="ECO:0000313" key="1">
    <source>
        <dbReference type="EMBL" id="PBK91878.1"/>
    </source>
</evidence>
<dbReference type="AlphaFoldDB" id="A0A2H3DLZ3"/>
<sequence>MTLAPFKSPFAPLSTSMPAPGLWICTVLDPRVLLRMRGNTMKLARRAGEVCNGLTPQSNEGKKARTTHGWRQYLVRIIARSSRQLELRTKGENTHGCVEWLKPFDIEQRPPITWHPSLYEIINNFRSSRRHVPMLYRADNGILNTYHPSKESVERTAGFSEITHIYAIVQSCVLYPEPGPPLIQVYMSRRESEAQ</sequence>
<dbReference type="InParanoid" id="A0A2H3DLZ3"/>
<protein>
    <submittedName>
        <fullName evidence="1">Uncharacterized protein</fullName>
    </submittedName>
</protein>
<reference evidence="2" key="1">
    <citation type="journal article" date="2017" name="Nat. Ecol. Evol.">
        <title>Genome expansion and lineage-specific genetic innovations in the forest pathogenic fungi Armillaria.</title>
        <authorList>
            <person name="Sipos G."/>
            <person name="Prasanna A.N."/>
            <person name="Walter M.C."/>
            <person name="O'Connor E."/>
            <person name="Balint B."/>
            <person name="Krizsan K."/>
            <person name="Kiss B."/>
            <person name="Hess J."/>
            <person name="Varga T."/>
            <person name="Slot J."/>
            <person name="Riley R."/>
            <person name="Boka B."/>
            <person name="Rigling D."/>
            <person name="Barry K."/>
            <person name="Lee J."/>
            <person name="Mihaltcheva S."/>
            <person name="LaButti K."/>
            <person name="Lipzen A."/>
            <person name="Waldron R."/>
            <person name="Moloney N.M."/>
            <person name="Sperisen C."/>
            <person name="Kredics L."/>
            <person name="Vagvoelgyi C."/>
            <person name="Patrignani A."/>
            <person name="Fitzpatrick D."/>
            <person name="Nagy I."/>
            <person name="Doyle S."/>
            <person name="Anderson J.B."/>
            <person name="Grigoriev I.V."/>
            <person name="Gueldener U."/>
            <person name="Muensterkoetter M."/>
            <person name="Nagy L.G."/>
        </authorList>
    </citation>
    <scope>NUCLEOTIDE SEQUENCE [LARGE SCALE GENOMIC DNA]</scope>
    <source>
        <strain evidence="2">Ar21-2</strain>
    </source>
</reference>
<accession>A0A2H3DLZ3</accession>
<keyword evidence="2" id="KW-1185">Reference proteome</keyword>
<dbReference type="EMBL" id="KZ293660">
    <property type="protein sequence ID" value="PBK91878.1"/>
    <property type="molecule type" value="Genomic_DNA"/>
</dbReference>
<organism evidence="1 2">
    <name type="scientific">Armillaria gallica</name>
    <name type="common">Bulbous honey fungus</name>
    <name type="synonym">Armillaria bulbosa</name>
    <dbReference type="NCBI Taxonomy" id="47427"/>
    <lineage>
        <taxon>Eukaryota</taxon>
        <taxon>Fungi</taxon>
        <taxon>Dikarya</taxon>
        <taxon>Basidiomycota</taxon>
        <taxon>Agaricomycotina</taxon>
        <taxon>Agaricomycetes</taxon>
        <taxon>Agaricomycetidae</taxon>
        <taxon>Agaricales</taxon>
        <taxon>Marasmiineae</taxon>
        <taxon>Physalacriaceae</taxon>
        <taxon>Armillaria</taxon>
    </lineage>
</organism>
<gene>
    <name evidence="1" type="ORF">ARMGADRAFT_1063850</name>
</gene>
<dbReference type="Proteomes" id="UP000217790">
    <property type="component" value="Unassembled WGS sequence"/>
</dbReference>
<name>A0A2H3DLZ3_ARMGA</name>